<feature type="region of interest" description="Disordered" evidence="1">
    <location>
        <begin position="346"/>
        <end position="383"/>
    </location>
</feature>
<feature type="compositionally biased region" description="Gly residues" evidence="1">
    <location>
        <begin position="359"/>
        <end position="371"/>
    </location>
</feature>
<evidence type="ECO:0008006" key="5">
    <source>
        <dbReference type="Google" id="ProtNLM"/>
    </source>
</evidence>
<dbReference type="OrthoDB" id="121380at2759"/>
<keyword evidence="2" id="KW-0732">Signal</keyword>
<evidence type="ECO:0000313" key="4">
    <source>
        <dbReference type="Proteomes" id="UP001154252"/>
    </source>
</evidence>
<sequence length="383" mass="40675">MVHLATAVAIGLTALTGIVSAHPGHDVKAEAAERAAFLKSAPVHSRSLAQCASRLQRRGQQSRNVARRHMAVKNIRRRLGLQPTSHLLKARSESALDTSHHSNLTGVDSSTDPDVLFGTDATCILGPEVTQGPYYVTGELVRENIAESQEGIPLYMDIQLIDTNTCEPIPEIYMDLWHCNSTGVYSGVVASGNGNSGDENNLNTTFNRGVQKSNKDGVIQFQSNFPGHYTGRATHIHVLTHPANETKVLANGTISGLYTSHSSHVGQIFFDQDLISAVDEVAPYSTNTQEVTANADDSILAEELDTIDPFMEYVYLGDDISDGIFAWITVGMDPTQDTTVTPAAYYTEEGGAENENSGAPGGGGSPPGGAPSGVAPTASATPL</sequence>
<dbReference type="SUPFAM" id="SSF49482">
    <property type="entry name" value="Aromatic compound dioxygenase"/>
    <property type="match status" value="1"/>
</dbReference>
<evidence type="ECO:0000256" key="1">
    <source>
        <dbReference type="SAM" id="MobiDB-lite"/>
    </source>
</evidence>
<evidence type="ECO:0000256" key="2">
    <source>
        <dbReference type="SAM" id="SignalP"/>
    </source>
</evidence>
<feature type="signal peptide" evidence="2">
    <location>
        <begin position="1"/>
        <end position="21"/>
    </location>
</feature>
<comment type="caution">
    <text evidence="3">The sequence shown here is derived from an EMBL/GenBank/DDBJ whole genome shotgun (WGS) entry which is preliminary data.</text>
</comment>
<dbReference type="GO" id="GO:0016702">
    <property type="term" value="F:oxidoreductase activity, acting on single donors with incorporation of molecular oxygen, incorporation of two atoms of oxygen"/>
    <property type="evidence" value="ECO:0007669"/>
    <property type="project" value="InterPro"/>
</dbReference>
<feature type="chain" id="PRO_5040949879" description="Intradiol ring-cleavage dioxygenases domain-containing protein" evidence="2">
    <location>
        <begin position="22"/>
        <end position="383"/>
    </location>
</feature>
<dbReference type="InterPro" id="IPR015889">
    <property type="entry name" value="Intradiol_dOase_core"/>
</dbReference>
<dbReference type="Proteomes" id="UP001154252">
    <property type="component" value="Unassembled WGS sequence"/>
</dbReference>
<protein>
    <recommendedName>
        <fullName evidence="5">Intradiol ring-cleavage dioxygenases domain-containing protein</fullName>
    </recommendedName>
</protein>
<proteinExistence type="predicted"/>
<dbReference type="PANTHER" id="PTHR34315:SF1">
    <property type="entry name" value="INTRADIOL RING-CLEAVAGE DIOXYGENASES DOMAIN-CONTAINING PROTEIN-RELATED"/>
    <property type="match status" value="1"/>
</dbReference>
<dbReference type="Gene3D" id="2.60.130.10">
    <property type="entry name" value="Aromatic compound dioxygenase"/>
    <property type="match status" value="1"/>
</dbReference>
<keyword evidence="4" id="KW-1185">Reference proteome</keyword>
<accession>A0A9W4P4E0</accession>
<dbReference type="GO" id="GO:0005506">
    <property type="term" value="F:iron ion binding"/>
    <property type="evidence" value="ECO:0007669"/>
    <property type="project" value="InterPro"/>
</dbReference>
<gene>
    <name evidence="3" type="ORF">PEGY_LOCUS4535</name>
</gene>
<reference evidence="3" key="1">
    <citation type="submission" date="2021-07" db="EMBL/GenBank/DDBJ databases">
        <authorList>
            <person name="Branca A.L. A."/>
        </authorList>
    </citation>
    <scope>NUCLEOTIDE SEQUENCE</scope>
</reference>
<dbReference type="CDD" id="cd03457">
    <property type="entry name" value="intradiol_dioxygenase_like"/>
    <property type="match status" value="1"/>
</dbReference>
<evidence type="ECO:0000313" key="3">
    <source>
        <dbReference type="EMBL" id="CAG8896863.1"/>
    </source>
</evidence>
<dbReference type="AlphaFoldDB" id="A0A9W4P4E0"/>
<name>A0A9W4P4E0_9EURO</name>
<dbReference type="EMBL" id="CAJVRC010000859">
    <property type="protein sequence ID" value="CAG8896863.1"/>
    <property type="molecule type" value="Genomic_DNA"/>
</dbReference>
<organism evidence="3 4">
    <name type="scientific">Penicillium egyptiacum</name>
    <dbReference type="NCBI Taxonomy" id="1303716"/>
    <lineage>
        <taxon>Eukaryota</taxon>
        <taxon>Fungi</taxon>
        <taxon>Dikarya</taxon>
        <taxon>Ascomycota</taxon>
        <taxon>Pezizomycotina</taxon>
        <taxon>Eurotiomycetes</taxon>
        <taxon>Eurotiomycetidae</taxon>
        <taxon>Eurotiales</taxon>
        <taxon>Aspergillaceae</taxon>
        <taxon>Penicillium</taxon>
    </lineage>
</organism>
<feature type="compositionally biased region" description="Low complexity" evidence="1">
    <location>
        <begin position="372"/>
        <end position="383"/>
    </location>
</feature>
<dbReference type="PANTHER" id="PTHR34315">
    <property type="match status" value="1"/>
</dbReference>